<feature type="compositionally biased region" description="Basic and acidic residues" evidence="2">
    <location>
        <begin position="321"/>
        <end position="336"/>
    </location>
</feature>
<feature type="region of interest" description="Disordered" evidence="2">
    <location>
        <begin position="1"/>
        <end position="47"/>
    </location>
</feature>
<evidence type="ECO:0000256" key="1">
    <source>
        <dbReference type="SAM" id="Coils"/>
    </source>
</evidence>
<proteinExistence type="predicted"/>
<dbReference type="Pfam" id="PF04195">
    <property type="entry name" value="Transposase_28"/>
    <property type="match status" value="1"/>
</dbReference>
<reference evidence="5" key="3">
    <citation type="submission" date="2018-08" db="UniProtKB">
        <authorList>
            <consortium name="EnsemblPlants"/>
        </authorList>
    </citation>
    <scope>IDENTIFICATION</scope>
    <source>
        <strain evidence="5">cv. Bd21</strain>
    </source>
</reference>
<dbReference type="KEGG" id="bdi:100827841"/>
<dbReference type="AlphaFoldDB" id="A0A0Q3K4B7"/>
<feature type="compositionally biased region" description="Low complexity" evidence="2">
    <location>
        <begin position="19"/>
        <end position="35"/>
    </location>
</feature>
<feature type="coiled-coil region" evidence="1">
    <location>
        <begin position="429"/>
        <end position="463"/>
    </location>
</feature>
<protein>
    <recommendedName>
        <fullName evidence="3">Transposase (putative) gypsy type domain-containing protein</fullName>
    </recommendedName>
</protein>
<evidence type="ECO:0000313" key="6">
    <source>
        <dbReference type="Proteomes" id="UP000008810"/>
    </source>
</evidence>
<evidence type="ECO:0000259" key="3">
    <source>
        <dbReference type="Pfam" id="PF04195"/>
    </source>
</evidence>
<organism evidence="4">
    <name type="scientific">Brachypodium distachyon</name>
    <name type="common">Purple false brome</name>
    <name type="synonym">Trachynia distachya</name>
    <dbReference type="NCBI Taxonomy" id="15368"/>
    <lineage>
        <taxon>Eukaryota</taxon>
        <taxon>Viridiplantae</taxon>
        <taxon>Streptophyta</taxon>
        <taxon>Embryophyta</taxon>
        <taxon>Tracheophyta</taxon>
        <taxon>Spermatophyta</taxon>
        <taxon>Magnoliopsida</taxon>
        <taxon>Liliopsida</taxon>
        <taxon>Poales</taxon>
        <taxon>Poaceae</taxon>
        <taxon>BOP clade</taxon>
        <taxon>Pooideae</taxon>
        <taxon>Stipodae</taxon>
        <taxon>Brachypodieae</taxon>
        <taxon>Brachypodium</taxon>
    </lineage>
</organism>
<dbReference type="EMBL" id="CM000880">
    <property type="protein sequence ID" value="KQK19308.1"/>
    <property type="molecule type" value="Genomic_DNA"/>
</dbReference>
<accession>A0A0Q3K4B7</accession>
<dbReference type="PANTHER" id="PTHR31099:SF28">
    <property type="entry name" value="F5J5.12"/>
    <property type="match status" value="1"/>
</dbReference>
<evidence type="ECO:0000256" key="2">
    <source>
        <dbReference type="SAM" id="MobiDB-lite"/>
    </source>
</evidence>
<feature type="region of interest" description="Disordered" evidence="2">
    <location>
        <begin position="265"/>
        <end position="379"/>
    </location>
</feature>
<feature type="compositionally biased region" description="Pro residues" evidence="2">
    <location>
        <begin position="271"/>
        <end position="281"/>
    </location>
</feature>
<feature type="compositionally biased region" description="Basic and acidic residues" evidence="2">
    <location>
        <begin position="1"/>
        <end position="15"/>
    </location>
</feature>
<evidence type="ECO:0000313" key="5">
    <source>
        <dbReference type="EnsemblPlants" id="KQK19308"/>
    </source>
</evidence>
<sequence length="465" mass="49904">MQAPKRGTESTEIDKTMPSSHGSSSSPAVVVISLDSDSDDATDALSTPAAERIASTLRTQEEVDDLCRKHGVPREFSARPAGDDLRASSTPPPGAVCVYAHALEAGVRFPLHAFFCEALNHFSLAPGQLTPNGWRILVGFVALCHDAGVRPSLPVFRRFFSLLNREGKAWYYFRCKGAARALFTGLTNSKSEREWKGGFFFLTSPEPWPCPVRWGEPPLATSNVDPVLTSEEEKSVEKLLGVHLGTAVDLRTYLRKADLAAALASNLTGKSPPPPPQPSPPSSGAKGIDPSAEKVAVVKTEKLDTEPDGEMPPLSGKKRKREESANGKEVLRRREQLSTPPAANLCPASPSSLGPPPGFVPKPPPLPVLPDAHDGDSADWEAARKVLECAVTPSRERQFAAANPSDVVASSYITMLQAANYATFTAAYALELEQKLAARDAEVAVLREQLEKSEAEKESVKAAAV</sequence>
<gene>
    <name evidence="5" type="primary">LOC100827841</name>
    <name evidence="4" type="ORF">BRADI_1g47536v3</name>
</gene>
<dbReference type="OrthoDB" id="671678at2759"/>
<dbReference type="PANTHER" id="PTHR31099">
    <property type="entry name" value="OS06G0165300 PROTEIN"/>
    <property type="match status" value="1"/>
</dbReference>
<dbReference type="EnsemblPlants" id="KQK19308">
    <property type="protein sequence ID" value="KQK19308"/>
    <property type="gene ID" value="BRADI_1g47536v3"/>
</dbReference>
<evidence type="ECO:0000313" key="4">
    <source>
        <dbReference type="EMBL" id="KQK19308.1"/>
    </source>
</evidence>
<reference evidence="4 5" key="1">
    <citation type="journal article" date="2010" name="Nature">
        <title>Genome sequencing and analysis of the model grass Brachypodium distachyon.</title>
        <authorList>
            <consortium name="International Brachypodium Initiative"/>
        </authorList>
    </citation>
    <scope>NUCLEOTIDE SEQUENCE [LARGE SCALE GENOMIC DNA]</scope>
    <source>
        <strain evidence="4">Bd21</strain>
        <strain evidence="5">cv. Bd21</strain>
    </source>
</reference>
<dbReference type="InterPro" id="IPR007321">
    <property type="entry name" value="Transposase_28"/>
</dbReference>
<dbReference type="GeneID" id="100827841"/>
<keyword evidence="6" id="KW-1185">Reference proteome</keyword>
<feature type="domain" description="Transposase (putative) gypsy type" evidence="3">
    <location>
        <begin position="96"/>
        <end position="162"/>
    </location>
</feature>
<feature type="compositionally biased region" description="Pro residues" evidence="2">
    <location>
        <begin position="353"/>
        <end position="368"/>
    </location>
</feature>
<dbReference type="Gramene" id="KQK19308">
    <property type="protein sequence ID" value="KQK19308"/>
    <property type="gene ID" value="BRADI_1g47536v3"/>
</dbReference>
<dbReference type="STRING" id="15368.A0A0Q3K4B7"/>
<name>A0A0Q3K4B7_BRADI</name>
<keyword evidence="1" id="KW-0175">Coiled coil</keyword>
<reference evidence="4" key="2">
    <citation type="submission" date="2017-06" db="EMBL/GenBank/DDBJ databases">
        <title>WGS assembly of Brachypodium distachyon.</title>
        <authorList>
            <consortium name="The International Brachypodium Initiative"/>
            <person name="Lucas S."/>
            <person name="Harmon-Smith M."/>
            <person name="Lail K."/>
            <person name="Tice H."/>
            <person name="Grimwood J."/>
            <person name="Bruce D."/>
            <person name="Barry K."/>
            <person name="Shu S."/>
            <person name="Lindquist E."/>
            <person name="Wang M."/>
            <person name="Pitluck S."/>
            <person name="Vogel J.P."/>
            <person name="Garvin D.F."/>
            <person name="Mockler T.C."/>
            <person name="Schmutz J."/>
            <person name="Rokhsar D."/>
            <person name="Bevan M.W."/>
        </authorList>
    </citation>
    <scope>NUCLEOTIDE SEQUENCE</scope>
    <source>
        <strain evidence="4">Bd21</strain>
    </source>
</reference>
<dbReference type="Proteomes" id="UP000008810">
    <property type="component" value="Chromosome 1"/>
</dbReference>
<dbReference type="RefSeq" id="XP_014758159.1">
    <property type="nucleotide sequence ID" value="XM_014902673.2"/>
</dbReference>